<accession>A0A9W9LYV0</accession>
<evidence type="ECO:0000313" key="1">
    <source>
        <dbReference type="EMBL" id="KAJ5182680.1"/>
    </source>
</evidence>
<dbReference type="PANTHER" id="PTHR45588:SF1">
    <property type="entry name" value="WW DOMAIN-CONTAINING PROTEIN"/>
    <property type="match status" value="1"/>
</dbReference>
<reference evidence="1" key="2">
    <citation type="journal article" date="2023" name="IMA Fungus">
        <title>Comparative genomic study of the Penicillium genus elucidates a diverse pangenome and 15 lateral gene transfer events.</title>
        <authorList>
            <person name="Petersen C."/>
            <person name="Sorensen T."/>
            <person name="Nielsen M.R."/>
            <person name="Sondergaard T.E."/>
            <person name="Sorensen J.L."/>
            <person name="Fitzpatrick D.A."/>
            <person name="Frisvad J.C."/>
            <person name="Nielsen K.L."/>
        </authorList>
    </citation>
    <scope>NUCLEOTIDE SEQUENCE</scope>
    <source>
        <strain evidence="1">IBT 21917</strain>
    </source>
</reference>
<reference evidence="1" key="1">
    <citation type="submission" date="2022-11" db="EMBL/GenBank/DDBJ databases">
        <authorList>
            <person name="Petersen C."/>
        </authorList>
    </citation>
    <scope>NUCLEOTIDE SEQUENCE</scope>
    <source>
        <strain evidence="1">IBT 21917</strain>
    </source>
</reference>
<dbReference type="Proteomes" id="UP001146351">
    <property type="component" value="Unassembled WGS sequence"/>
</dbReference>
<gene>
    <name evidence="1" type="ORF">N7492_000296</name>
</gene>
<dbReference type="AlphaFoldDB" id="A0A9W9LYV0"/>
<comment type="caution">
    <text evidence="1">The sequence shown here is derived from an EMBL/GenBank/DDBJ whole genome shotgun (WGS) entry which is preliminary data.</text>
</comment>
<proteinExistence type="predicted"/>
<dbReference type="OrthoDB" id="414774at2759"/>
<dbReference type="PANTHER" id="PTHR45588">
    <property type="entry name" value="TPR DOMAIN-CONTAINING PROTEIN"/>
    <property type="match status" value="1"/>
</dbReference>
<name>A0A9W9LYV0_9EURO</name>
<organism evidence="1 2">
    <name type="scientific">Penicillium capsulatum</name>
    <dbReference type="NCBI Taxonomy" id="69766"/>
    <lineage>
        <taxon>Eukaryota</taxon>
        <taxon>Fungi</taxon>
        <taxon>Dikarya</taxon>
        <taxon>Ascomycota</taxon>
        <taxon>Pezizomycotina</taxon>
        <taxon>Eurotiomycetes</taxon>
        <taxon>Eurotiomycetidae</taxon>
        <taxon>Eurotiales</taxon>
        <taxon>Aspergillaceae</taxon>
        <taxon>Penicillium</taxon>
    </lineage>
</organism>
<dbReference type="EMBL" id="JAPQKO010000001">
    <property type="protein sequence ID" value="KAJ5182680.1"/>
    <property type="molecule type" value="Genomic_DNA"/>
</dbReference>
<keyword evidence="2" id="KW-1185">Reference proteome</keyword>
<evidence type="ECO:0000313" key="2">
    <source>
        <dbReference type="Proteomes" id="UP001146351"/>
    </source>
</evidence>
<protein>
    <submittedName>
        <fullName evidence="1">TPR domain protein</fullName>
    </submittedName>
</protein>
<sequence>MKHPDASRRPFAHDPKCAMAFWGLTYATGPNYNKSWLMFDRDDLNKSIEKCHHAAKTALHLAQTESVTPVEMALIKAIQLRFPDAHPASDFSAVNDAYATAMFDVYQHFGADDLNVTTLYADALMHTALRKMFHVKTGLPIEDSPVHKVRNMFDIAFQNRAAETHCGLLHFWIHFINIPITSGPCMDTMSVY</sequence>